<organism evidence="1 2">
    <name type="scientific">Fimbriimonas ginsengisoli Gsoil 348</name>
    <dbReference type="NCBI Taxonomy" id="661478"/>
    <lineage>
        <taxon>Bacteria</taxon>
        <taxon>Bacillati</taxon>
        <taxon>Armatimonadota</taxon>
        <taxon>Fimbriimonadia</taxon>
        <taxon>Fimbriimonadales</taxon>
        <taxon>Fimbriimonadaceae</taxon>
        <taxon>Fimbriimonas</taxon>
    </lineage>
</organism>
<dbReference type="EMBL" id="CP007139">
    <property type="protein sequence ID" value="AIE83663.1"/>
    <property type="molecule type" value="Genomic_DNA"/>
</dbReference>
<dbReference type="InterPro" id="IPR021317">
    <property type="entry name" value="DUF2917"/>
</dbReference>
<dbReference type="Pfam" id="PF11142">
    <property type="entry name" value="DUF2917"/>
    <property type="match status" value="1"/>
</dbReference>
<dbReference type="KEGG" id="fgi:OP10G_0295"/>
<reference evidence="1 2" key="1">
    <citation type="journal article" date="2014" name="PLoS ONE">
        <title>The first complete genome sequence of the class fimbriimonadia in the phylum armatimonadetes.</title>
        <authorList>
            <person name="Hu Z.Y."/>
            <person name="Wang Y.Z."/>
            <person name="Im W.T."/>
            <person name="Wang S.Y."/>
            <person name="Zhao G.P."/>
            <person name="Zheng H.J."/>
            <person name="Quan Z.X."/>
        </authorList>
    </citation>
    <scope>NUCLEOTIDE SEQUENCE [LARGE SCALE GENOMIC DNA]</scope>
    <source>
        <strain evidence="1">Gsoil 348</strain>
    </source>
</reference>
<keyword evidence="2" id="KW-1185">Reference proteome</keyword>
<protein>
    <recommendedName>
        <fullName evidence="3">DUF2917 domain-containing protein</fullName>
    </recommendedName>
</protein>
<dbReference type="OrthoDB" id="200037at2"/>
<accession>A0A068NJ82</accession>
<dbReference type="HOGENOM" id="CLU_2478793_0_0_0"/>
<gene>
    <name evidence="1" type="ORF">OP10G_0295</name>
</gene>
<dbReference type="AlphaFoldDB" id="A0A068NJ82"/>
<sequence length="87" mass="9313">MTITYPNRWTEQESSVSLNLDKGALIDLQPPMNGVKIQVESGSLWVTQEGDASDHVIGPGESFVTAGRGLIVVQALRCSAFRVPGQG</sequence>
<dbReference type="Proteomes" id="UP000027982">
    <property type="component" value="Chromosome"/>
</dbReference>
<dbReference type="RefSeq" id="WP_025227666.1">
    <property type="nucleotide sequence ID" value="NZ_CP007139.1"/>
</dbReference>
<evidence type="ECO:0008006" key="3">
    <source>
        <dbReference type="Google" id="ProtNLM"/>
    </source>
</evidence>
<evidence type="ECO:0000313" key="2">
    <source>
        <dbReference type="Proteomes" id="UP000027982"/>
    </source>
</evidence>
<evidence type="ECO:0000313" key="1">
    <source>
        <dbReference type="EMBL" id="AIE83663.1"/>
    </source>
</evidence>
<proteinExistence type="predicted"/>
<name>A0A068NJ82_FIMGI</name>